<organism evidence="2 3">
    <name type="scientific">Trichinella spiralis</name>
    <name type="common">Trichina worm</name>
    <dbReference type="NCBI Taxonomy" id="6334"/>
    <lineage>
        <taxon>Eukaryota</taxon>
        <taxon>Metazoa</taxon>
        <taxon>Ecdysozoa</taxon>
        <taxon>Nematoda</taxon>
        <taxon>Enoplea</taxon>
        <taxon>Dorylaimia</taxon>
        <taxon>Trichinellida</taxon>
        <taxon>Trichinellidae</taxon>
        <taxon>Trichinella</taxon>
    </lineage>
</organism>
<evidence type="ECO:0000313" key="2">
    <source>
        <dbReference type="EMBL" id="KRY41412.1"/>
    </source>
</evidence>
<gene>
    <name evidence="2" type="ORF">T01_13731</name>
</gene>
<evidence type="ECO:0000313" key="3">
    <source>
        <dbReference type="Proteomes" id="UP000054776"/>
    </source>
</evidence>
<dbReference type="EMBL" id="JYDH01000008">
    <property type="protein sequence ID" value="KRY41412.1"/>
    <property type="molecule type" value="Genomic_DNA"/>
</dbReference>
<keyword evidence="3" id="KW-1185">Reference proteome</keyword>
<dbReference type="AlphaFoldDB" id="A0A0V1BW99"/>
<sequence length="120" mass="13019">MIPGWDNLKGPIPAPAVTLSQQPYTSLGGKNQYIIDRSCRVADKRGYFRARGLYIVCRAWSHIGKCAAVSRMVEALLASSSNISITSLIYPMRTAVSTRQAADDGKMRGGLPGSFPHAHL</sequence>
<feature type="region of interest" description="Disordered" evidence="1">
    <location>
        <begin position="101"/>
        <end position="120"/>
    </location>
</feature>
<accession>A0A0V1BW99</accession>
<protein>
    <submittedName>
        <fullName evidence="2">Uncharacterized protein</fullName>
    </submittedName>
</protein>
<evidence type="ECO:0000256" key="1">
    <source>
        <dbReference type="SAM" id="MobiDB-lite"/>
    </source>
</evidence>
<name>A0A0V1BW99_TRISP</name>
<proteinExistence type="predicted"/>
<dbReference type="Proteomes" id="UP000054776">
    <property type="component" value="Unassembled WGS sequence"/>
</dbReference>
<comment type="caution">
    <text evidence="2">The sequence shown here is derived from an EMBL/GenBank/DDBJ whole genome shotgun (WGS) entry which is preliminary data.</text>
</comment>
<reference evidence="2 3" key="1">
    <citation type="submission" date="2015-01" db="EMBL/GenBank/DDBJ databases">
        <title>Evolution of Trichinella species and genotypes.</title>
        <authorList>
            <person name="Korhonen P.K."/>
            <person name="Edoardo P."/>
            <person name="Giuseppe L.R."/>
            <person name="Gasser R.B."/>
        </authorList>
    </citation>
    <scope>NUCLEOTIDE SEQUENCE [LARGE SCALE GENOMIC DNA]</scope>
    <source>
        <strain evidence="2">ISS3</strain>
    </source>
</reference>
<dbReference type="InParanoid" id="A0A0V1BW99"/>
<dbReference type="OrthoDB" id="5937620at2759"/>